<dbReference type="InterPro" id="IPR036899">
    <property type="entry name" value="Ribosomal_uL13_sf"/>
</dbReference>
<evidence type="ECO:0000313" key="6">
    <source>
        <dbReference type="Proteomes" id="UP000178040"/>
    </source>
</evidence>
<dbReference type="EMBL" id="MGAI01000001">
    <property type="protein sequence ID" value="OGK45745.1"/>
    <property type="molecule type" value="Genomic_DNA"/>
</dbReference>
<dbReference type="HAMAP" id="MF_01366">
    <property type="entry name" value="Ribosomal_uL13"/>
    <property type="match status" value="1"/>
</dbReference>
<proteinExistence type="inferred from homology"/>
<dbReference type="Gene3D" id="3.90.1180.10">
    <property type="entry name" value="Ribosomal protein L13"/>
    <property type="match status" value="1"/>
</dbReference>
<dbReference type="GO" id="GO:0003735">
    <property type="term" value="F:structural constituent of ribosome"/>
    <property type="evidence" value="ECO:0007669"/>
    <property type="project" value="InterPro"/>
</dbReference>
<evidence type="ECO:0000256" key="2">
    <source>
        <dbReference type="ARBA" id="ARBA00022980"/>
    </source>
</evidence>
<keyword evidence="3 4" id="KW-0687">Ribonucleoprotein</keyword>
<dbReference type="PANTHER" id="PTHR11545:SF2">
    <property type="entry name" value="LARGE RIBOSOMAL SUBUNIT PROTEIN UL13M"/>
    <property type="match status" value="1"/>
</dbReference>
<dbReference type="InterPro" id="IPR005822">
    <property type="entry name" value="Ribosomal_uL13"/>
</dbReference>
<comment type="function">
    <text evidence="4">This protein is one of the early assembly proteins of the 50S ribosomal subunit, although it is not seen to bind rRNA by itself. It is important during the early stages of 50S assembly.</text>
</comment>
<evidence type="ECO:0000313" key="5">
    <source>
        <dbReference type="EMBL" id="OGK45745.1"/>
    </source>
</evidence>
<dbReference type="Proteomes" id="UP000178040">
    <property type="component" value="Unassembled WGS sequence"/>
</dbReference>
<evidence type="ECO:0000256" key="1">
    <source>
        <dbReference type="ARBA" id="ARBA00006227"/>
    </source>
</evidence>
<protein>
    <recommendedName>
        <fullName evidence="4">Large ribosomal subunit protein uL13</fullName>
    </recommendedName>
</protein>
<dbReference type="Pfam" id="PF00572">
    <property type="entry name" value="Ribosomal_L13"/>
    <property type="match status" value="1"/>
</dbReference>
<accession>A0A1F7IQU6</accession>
<comment type="caution">
    <text evidence="5">The sequence shown here is derived from an EMBL/GenBank/DDBJ whole genome shotgun (WGS) entry which is preliminary data.</text>
</comment>
<dbReference type="GO" id="GO:0005840">
    <property type="term" value="C:ribosome"/>
    <property type="evidence" value="ECO:0007669"/>
    <property type="project" value="UniProtKB-KW"/>
</dbReference>
<sequence length="148" mass="17048">MVSLTQSTKSVKEKEIKRNWHLIDVKGKILGRIVPEIAKLLQGKQKLNYVTYLDQGDNVVVTNARYVKLTGKKAQTKFYTRYSGYPGGLKRISFAELLIKNPAEVIRHAVSGMLPKNKLRDKRLTRLHVYPEDKYPYQDKLSAQKSEE</sequence>
<dbReference type="GO" id="GO:1990904">
    <property type="term" value="C:ribonucleoprotein complex"/>
    <property type="evidence" value="ECO:0007669"/>
    <property type="project" value="UniProtKB-KW"/>
</dbReference>
<dbReference type="GO" id="GO:0006412">
    <property type="term" value="P:translation"/>
    <property type="evidence" value="ECO:0007669"/>
    <property type="project" value="UniProtKB-UniRule"/>
</dbReference>
<comment type="subunit">
    <text evidence="4">Part of the 50S ribosomal subunit.</text>
</comment>
<gene>
    <name evidence="4" type="primary">rplM</name>
    <name evidence="5" type="ORF">A3B40_05855</name>
</gene>
<dbReference type="CDD" id="cd00392">
    <property type="entry name" value="Ribosomal_L13"/>
    <property type="match status" value="1"/>
</dbReference>
<reference evidence="5 6" key="1">
    <citation type="journal article" date="2016" name="Nat. Commun.">
        <title>Thousands of microbial genomes shed light on interconnected biogeochemical processes in an aquifer system.</title>
        <authorList>
            <person name="Anantharaman K."/>
            <person name="Brown C.T."/>
            <person name="Hug L.A."/>
            <person name="Sharon I."/>
            <person name="Castelle C.J."/>
            <person name="Probst A.J."/>
            <person name="Thomas B.C."/>
            <person name="Singh A."/>
            <person name="Wilkins M.J."/>
            <person name="Karaoz U."/>
            <person name="Brodie E.L."/>
            <person name="Williams K.H."/>
            <person name="Hubbard S.S."/>
            <person name="Banfield J.F."/>
        </authorList>
    </citation>
    <scope>NUCLEOTIDE SEQUENCE [LARGE SCALE GENOMIC DNA]</scope>
</reference>
<dbReference type="InterPro" id="IPR005823">
    <property type="entry name" value="Ribosomal_uL13_bac-type"/>
</dbReference>
<name>A0A1F7IQU6_9BACT</name>
<dbReference type="SUPFAM" id="SSF52161">
    <property type="entry name" value="Ribosomal protein L13"/>
    <property type="match status" value="1"/>
</dbReference>
<evidence type="ECO:0000256" key="3">
    <source>
        <dbReference type="ARBA" id="ARBA00023274"/>
    </source>
</evidence>
<dbReference type="NCBIfam" id="TIGR01066">
    <property type="entry name" value="rplM_bact"/>
    <property type="match status" value="1"/>
</dbReference>
<comment type="similarity">
    <text evidence="1 4">Belongs to the universal ribosomal protein uL13 family.</text>
</comment>
<dbReference type="GO" id="GO:0017148">
    <property type="term" value="P:negative regulation of translation"/>
    <property type="evidence" value="ECO:0007669"/>
    <property type="project" value="TreeGrafter"/>
</dbReference>
<keyword evidence="2 4" id="KW-0689">Ribosomal protein</keyword>
<dbReference type="PANTHER" id="PTHR11545">
    <property type="entry name" value="RIBOSOMAL PROTEIN L13"/>
    <property type="match status" value="1"/>
</dbReference>
<dbReference type="GO" id="GO:0003729">
    <property type="term" value="F:mRNA binding"/>
    <property type="evidence" value="ECO:0007669"/>
    <property type="project" value="TreeGrafter"/>
</dbReference>
<organism evidence="5 6">
    <name type="scientific">Candidatus Roizmanbacteria bacterium RIFCSPLOWO2_01_FULL_37_16</name>
    <dbReference type="NCBI Taxonomy" id="1802058"/>
    <lineage>
        <taxon>Bacteria</taxon>
        <taxon>Candidatus Roizmaniibacteriota</taxon>
    </lineage>
</organism>
<evidence type="ECO:0000256" key="4">
    <source>
        <dbReference type="HAMAP-Rule" id="MF_01366"/>
    </source>
</evidence>
<dbReference type="AlphaFoldDB" id="A0A1F7IQU6"/>
<dbReference type="PIRSF" id="PIRSF002181">
    <property type="entry name" value="Ribosomal_L13"/>
    <property type="match status" value="1"/>
</dbReference>